<dbReference type="EMBL" id="MW980071">
    <property type="protein sequence ID" value="QXV74701.1"/>
    <property type="molecule type" value="Genomic_DNA"/>
</dbReference>
<proteinExistence type="predicted"/>
<dbReference type="KEGG" id="vg:77934182"/>
<name>A0AAE7VMU6_9CAUD</name>
<organism evidence="1 2">
    <name type="scientific">Rhizobium phage RHEph22</name>
    <dbReference type="NCBI Taxonomy" id="2836135"/>
    <lineage>
        <taxon>Viruses</taxon>
        <taxon>Duplodnaviria</taxon>
        <taxon>Heunggongvirae</taxon>
        <taxon>Uroviricota</taxon>
        <taxon>Caudoviricetes</taxon>
        <taxon>Schitoviridae</taxon>
        <taxon>Demetervirinae</taxon>
        <taxon>Acanvirus</taxon>
        <taxon>Acanvirus Rheph22</taxon>
    </lineage>
</organism>
<accession>A0AAE7VMU6</accession>
<evidence type="ECO:0000313" key="2">
    <source>
        <dbReference type="Proteomes" id="UP000828722"/>
    </source>
</evidence>
<evidence type="ECO:0000313" key="1">
    <source>
        <dbReference type="EMBL" id="QXV74701.1"/>
    </source>
</evidence>
<keyword evidence="2" id="KW-1185">Reference proteome</keyword>
<dbReference type="RefSeq" id="YP_010658239.1">
    <property type="nucleotide sequence ID" value="NC_070855.1"/>
</dbReference>
<reference evidence="1 2" key="1">
    <citation type="submission" date="2021-04" db="EMBL/GenBank/DDBJ databases">
        <title>The Hidden Diversity of Double-Stranded DNA Phages in the Symbiotic Bacterium Rhizobium.</title>
        <authorList>
            <person name="Santamaria R.I."/>
            <person name="Bustos P."/>
            <person name="Cauwenberghe J.V."/>
            <person name="Gonzalez V."/>
        </authorList>
    </citation>
    <scope>NUCLEOTIDE SEQUENCE [LARGE SCALE GENOMIC DNA]</scope>
</reference>
<sequence>MPSSDINVAVSIGIYRENAVNGMYTDLVLSQEGILYLCDREFNGRIFDSSELFTCSIDKIDSLIYALQQMKSFAV</sequence>
<protein>
    <submittedName>
        <fullName evidence="1">Uncharacterized protein</fullName>
    </submittedName>
</protein>
<dbReference type="Proteomes" id="UP000828722">
    <property type="component" value="Segment"/>
</dbReference>
<dbReference type="GeneID" id="77934182"/>